<organism evidence="8 9">
    <name type="scientific">Nocardiopsis gilva YIM 90087</name>
    <dbReference type="NCBI Taxonomy" id="1235441"/>
    <lineage>
        <taxon>Bacteria</taxon>
        <taxon>Bacillati</taxon>
        <taxon>Actinomycetota</taxon>
        <taxon>Actinomycetes</taxon>
        <taxon>Streptosporangiales</taxon>
        <taxon>Nocardiopsidaceae</taxon>
        <taxon>Nocardiopsis</taxon>
    </lineage>
</organism>
<dbReference type="SUPFAM" id="SSF88946">
    <property type="entry name" value="Sigma2 domain of RNA polymerase sigma factors"/>
    <property type="match status" value="1"/>
</dbReference>
<dbReference type="InterPro" id="IPR032710">
    <property type="entry name" value="NTF2-like_dom_sf"/>
</dbReference>
<dbReference type="InterPro" id="IPR013249">
    <property type="entry name" value="RNA_pol_sigma70_r4_t2"/>
</dbReference>
<evidence type="ECO:0000256" key="5">
    <source>
        <dbReference type="ARBA" id="ARBA00023163"/>
    </source>
</evidence>
<keyword evidence="4" id="KW-0731">Sigma factor</keyword>
<evidence type="ECO:0000259" key="6">
    <source>
        <dbReference type="Pfam" id="PF04542"/>
    </source>
</evidence>
<dbReference type="NCBIfam" id="TIGR02957">
    <property type="entry name" value="SigX4"/>
    <property type="match status" value="1"/>
</dbReference>
<dbReference type="InterPro" id="IPR014284">
    <property type="entry name" value="RNA_pol_sigma-70_dom"/>
</dbReference>
<accession>A0A223S3J9</accession>
<evidence type="ECO:0000259" key="7">
    <source>
        <dbReference type="Pfam" id="PF08281"/>
    </source>
</evidence>
<name>A0A223S3J9_9ACTN</name>
<dbReference type="NCBIfam" id="NF007214">
    <property type="entry name" value="PRK09636.1"/>
    <property type="match status" value="1"/>
</dbReference>
<dbReference type="GO" id="GO:0003677">
    <property type="term" value="F:DNA binding"/>
    <property type="evidence" value="ECO:0007669"/>
    <property type="project" value="InterPro"/>
</dbReference>
<dbReference type="GO" id="GO:0006352">
    <property type="term" value="P:DNA-templated transcription initiation"/>
    <property type="evidence" value="ECO:0007669"/>
    <property type="project" value="InterPro"/>
</dbReference>
<dbReference type="InterPro" id="IPR013324">
    <property type="entry name" value="RNA_pol_sigma_r3/r4-like"/>
</dbReference>
<dbReference type="SUPFAM" id="SSF54427">
    <property type="entry name" value="NTF2-like"/>
    <property type="match status" value="1"/>
</dbReference>
<dbReference type="InterPro" id="IPR013325">
    <property type="entry name" value="RNA_pol_sigma_r2"/>
</dbReference>
<dbReference type="InterPro" id="IPR014303">
    <property type="entry name" value="RNA_pol_sigma-70_ECF"/>
</dbReference>
<keyword evidence="9" id="KW-1185">Reference proteome</keyword>
<dbReference type="PANTHER" id="PTHR30173:SF36">
    <property type="entry name" value="ECF RNA POLYMERASE SIGMA FACTOR SIGJ"/>
    <property type="match status" value="1"/>
</dbReference>
<dbReference type="Gene3D" id="1.10.10.10">
    <property type="entry name" value="Winged helix-like DNA-binding domain superfamily/Winged helix DNA-binding domain"/>
    <property type="match status" value="1"/>
</dbReference>
<proteinExistence type="inferred from homology"/>
<evidence type="ECO:0000313" key="8">
    <source>
        <dbReference type="EMBL" id="ASU82691.1"/>
    </source>
</evidence>
<dbReference type="Pfam" id="PF04542">
    <property type="entry name" value="Sigma70_r2"/>
    <property type="match status" value="1"/>
</dbReference>
<evidence type="ECO:0000256" key="3">
    <source>
        <dbReference type="ARBA" id="ARBA00023015"/>
    </source>
</evidence>
<dbReference type="AlphaFoldDB" id="A0A223S3J9"/>
<comment type="subunit">
    <text evidence="2">Interacts transiently with the RNA polymerase catalytic core formed by RpoA, RpoB, RpoC and RpoZ (2 alpha, 1 beta, 1 beta' and 1 omega subunit) to form the RNA polymerase holoenzyme that can initiate transcription.</text>
</comment>
<feature type="domain" description="RNA polymerase sigma-70 region 2" evidence="6">
    <location>
        <begin position="23"/>
        <end position="86"/>
    </location>
</feature>
<evidence type="ECO:0000256" key="4">
    <source>
        <dbReference type="ARBA" id="ARBA00023082"/>
    </source>
</evidence>
<dbReference type="CDD" id="cd06171">
    <property type="entry name" value="Sigma70_r4"/>
    <property type="match status" value="1"/>
</dbReference>
<protein>
    <submittedName>
        <fullName evidence="8">RNA polymerase sigma-70 factor</fullName>
    </submittedName>
</protein>
<dbReference type="InterPro" id="IPR007627">
    <property type="entry name" value="RNA_pol_sigma70_r2"/>
</dbReference>
<comment type="similarity">
    <text evidence="1">Belongs to the sigma-70 factor family. ECF subfamily.</text>
</comment>
<dbReference type="InterPro" id="IPR052704">
    <property type="entry name" value="ECF_Sigma-70_Domain"/>
</dbReference>
<dbReference type="SUPFAM" id="SSF88659">
    <property type="entry name" value="Sigma3 and sigma4 domains of RNA polymerase sigma factors"/>
    <property type="match status" value="1"/>
</dbReference>
<dbReference type="Proteomes" id="UP000215005">
    <property type="component" value="Chromosome"/>
</dbReference>
<dbReference type="EMBL" id="CP022753">
    <property type="protein sequence ID" value="ASU82691.1"/>
    <property type="molecule type" value="Genomic_DNA"/>
</dbReference>
<reference evidence="8 9" key="1">
    <citation type="submission" date="2017-08" db="EMBL/GenBank/DDBJ databases">
        <title>The complete genome sequence of Nocardiopsis gilva YIM 90087.</title>
        <authorList>
            <person name="Yin M."/>
            <person name="Tang S."/>
        </authorList>
    </citation>
    <scope>NUCLEOTIDE SEQUENCE [LARGE SCALE GENOMIC DNA]</scope>
    <source>
        <strain evidence="8 9">YIM 90087</strain>
    </source>
</reference>
<dbReference type="KEGG" id="ngv:CDO52_07745"/>
<dbReference type="Gene3D" id="3.10.450.50">
    <property type="match status" value="1"/>
</dbReference>
<evidence type="ECO:0000256" key="1">
    <source>
        <dbReference type="ARBA" id="ARBA00010641"/>
    </source>
</evidence>
<keyword evidence="5" id="KW-0804">Transcription</keyword>
<evidence type="ECO:0000256" key="2">
    <source>
        <dbReference type="ARBA" id="ARBA00011344"/>
    </source>
</evidence>
<dbReference type="Gene3D" id="1.10.1740.10">
    <property type="match status" value="1"/>
</dbReference>
<dbReference type="GO" id="GO:0016987">
    <property type="term" value="F:sigma factor activity"/>
    <property type="evidence" value="ECO:0007669"/>
    <property type="project" value="UniProtKB-KW"/>
</dbReference>
<dbReference type="Pfam" id="PF08281">
    <property type="entry name" value="Sigma70_r4_2"/>
    <property type="match status" value="1"/>
</dbReference>
<keyword evidence="3" id="KW-0805">Transcription regulation</keyword>
<dbReference type="InterPro" id="IPR036388">
    <property type="entry name" value="WH-like_DNA-bd_sf"/>
</dbReference>
<feature type="domain" description="RNA polymerase sigma factor 70 region 4 type 2" evidence="7">
    <location>
        <begin position="122"/>
        <end position="170"/>
    </location>
</feature>
<sequence length="319" mass="34972">MNTIQTDARQVGGTAAPDSTEVFERYRRLLFSVAYDMLGCVADAEDCVQEAWIRWTRDDRSDIADPKSYLVRITTNVSLNRLRAARSRRESYVGPWLPEPLVTAPDVAEEAERADAVSYAMLVVLETLNPVERAVFVLREVFGMPHAEIAEAVGRSEAAVRQLAHRARERVHARKPRYTPAPDERRRLTERFLAACAEGDVAGLKDLLAEDAIVLTDGGGKVRAALRPLFGVDKCARFLAGIGVGFQQKSWLVTWAEVNGAPGIVLFDAEGTVQATALVEAVDGAITQVLMVRNPDKLVHLRELGAAVEAIGKGQVINE</sequence>
<dbReference type="RefSeq" id="WP_017620133.1">
    <property type="nucleotide sequence ID" value="NZ_ANBG01000294.1"/>
</dbReference>
<gene>
    <name evidence="8" type="ORF">CDO52_07745</name>
</gene>
<evidence type="ECO:0000313" key="9">
    <source>
        <dbReference type="Proteomes" id="UP000215005"/>
    </source>
</evidence>
<dbReference type="NCBIfam" id="TIGR02937">
    <property type="entry name" value="sigma70-ECF"/>
    <property type="match status" value="1"/>
</dbReference>
<dbReference type="PANTHER" id="PTHR30173">
    <property type="entry name" value="SIGMA 19 FACTOR"/>
    <property type="match status" value="1"/>
</dbReference>